<dbReference type="Pfam" id="PF12796">
    <property type="entry name" value="Ank_2"/>
    <property type="match status" value="4"/>
</dbReference>
<feature type="repeat" description="ANK" evidence="3">
    <location>
        <begin position="276"/>
        <end position="308"/>
    </location>
</feature>
<evidence type="ECO:0000256" key="1">
    <source>
        <dbReference type="ARBA" id="ARBA00022737"/>
    </source>
</evidence>
<name>A2D768_TRIV3</name>
<dbReference type="AlphaFoldDB" id="A2D768"/>
<dbReference type="SMART" id="SM00248">
    <property type="entry name" value="ANK"/>
    <property type="match status" value="13"/>
</dbReference>
<reference evidence="4" key="2">
    <citation type="journal article" date="2007" name="Science">
        <title>Draft genome sequence of the sexually transmitted pathogen Trichomonas vaginalis.</title>
        <authorList>
            <person name="Carlton J.M."/>
            <person name="Hirt R.P."/>
            <person name="Silva J.C."/>
            <person name="Delcher A.L."/>
            <person name="Schatz M."/>
            <person name="Zhao Q."/>
            <person name="Wortman J.R."/>
            <person name="Bidwell S.L."/>
            <person name="Alsmark U.C.M."/>
            <person name="Besteiro S."/>
            <person name="Sicheritz-Ponten T."/>
            <person name="Noel C.J."/>
            <person name="Dacks J.B."/>
            <person name="Foster P.G."/>
            <person name="Simillion C."/>
            <person name="Van de Peer Y."/>
            <person name="Miranda-Saavedra D."/>
            <person name="Barton G.J."/>
            <person name="Westrop G.D."/>
            <person name="Mueller S."/>
            <person name="Dessi D."/>
            <person name="Fiori P.L."/>
            <person name="Ren Q."/>
            <person name="Paulsen I."/>
            <person name="Zhang H."/>
            <person name="Bastida-Corcuera F.D."/>
            <person name="Simoes-Barbosa A."/>
            <person name="Brown M.T."/>
            <person name="Hayes R.D."/>
            <person name="Mukherjee M."/>
            <person name="Okumura C.Y."/>
            <person name="Schneider R."/>
            <person name="Smith A.J."/>
            <person name="Vanacova S."/>
            <person name="Villalvazo M."/>
            <person name="Haas B.J."/>
            <person name="Pertea M."/>
            <person name="Feldblyum T.V."/>
            <person name="Utterback T.R."/>
            <person name="Shu C.L."/>
            <person name="Osoegawa K."/>
            <person name="de Jong P.J."/>
            <person name="Hrdy I."/>
            <person name="Horvathova L."/>
            <person name="Zubacova Z."/>
            <person name="Dolezal P."/>
            <person name="Malik S.B."/>
            <person name="Logsdon J.M. Jr."/>
            <person name="Henze K."/>
            <person name="Gupta A."/>
            <person name="Wang C.C."/>
            <person name="Dunne R.L."/>
            <person name="Upcroft J.A."/>
            <person name="Upcroft P."/>
            <person name="White O."/>
            <person name="Salzberg S.L."/>
            <person name="Tang P."/>
            <person name="Chiu C.-H."/>
            <person name="Lee Y.-S."/>
            <person name="Embley T.M."/>
            <person name="Coombs G.H."/>
            <person name="Mottram J.C."/>
            <person name="Tachezy J."/>
            <person name="Fraser-Liggett C.M."/>
            <person name="Johnson P.J."/>
        </authorList>
    </citation>
    <scope>NUCLEOTIDE SEQUENCE [LARGE SCALE GENOMIC DNA]</scope>
    <source>
        <strain evidence="4">G3</strain>
    </source>
</reference>
<sequence length="508" mass="55599">MGKSAHSSNKQGIKLLFKAVSDNNKEEVLKIIDGIQDLDATNEDDKTCLEIATSNNYFEVAEILLNHGADINAIGSYGITSLHIAAFHNNVKAAEFLLSHGANIIAKGSHGETPLHSAGMKNCQDVAEYLVSKVPTIDITDNNGATPFMVAVQCGSEDVAKILISHGANVNAQYEDDETILHFCAQKNNLEMIKFLMNHNINLNIQNNEGQTALLKAIFYNQPDTCIYLIENGADVNIQDKKGKSAIHDAAKYKRLNYLLEPLLQANANLNLETNNRKTPLHYAAAGGNVEAAEFLLSHGANIDATNESGKTPLLVALIHGKTKIADFLIQKGANVSIADDYSTLHLASIINDLDLVKSLVSHGASINWKNENGNEPPLLALILGHDDLVSYYKSLGYQIPSDFDENEPKVIQAVKYNEFNALIHLIKNGADIDEQSPTTGMTALHYAAKLDRKEMIMVFFNTNANPLIKDNNGNIPLDIAQQIEDPTIFKALNIYCIQYAMSEGVDF</sequence>
<keyword evidence="5" id="KW-1185">Reference proteome</keyword>
<feature type="repeat" description="ANK" evidence="3">
    <location>
        <begin position="44"/>
        <end position="76"/>
    </location>
</feature>
<dbReference type="VEuPathDB" id="TrichDB:TVAGG3_0991920"/>
<dbReference type="eggNOG" id="KOG4177">
    <property type="taxonomic scope" value="Eukaryota"/>
</dbReference>
<organism evidence="4 5">
    <name type="scientific">Trichomonas vaginalis (strain ATCC PRA-98 / G3)</name>
    <dbReference type="NCBI Taxonomy" id="412133"/>
    <lineage>
        <taxon>Eukaryota</taxon>
        <taxon>Metamonada</taxon>
        <taxon>Parabasalia</taxon>
        <taxon>Trichomonadida</taxon>
        <taxon>Trichomonadidae</taxon>
        <taxon>Trichomonas</taxon>
    </lineage>
</organism>
<feature type="repeat" description="ANK" evidence="3">
    <location>
        <begin position="309"/>
        <end position="341"/>
    </location>
</feature>
<evidence type="ECO:0000256" key="2">
    <source>
        <dbReference type="ARBA" id="ARBA00023043"/>
    </source>
</evidence>
<dbReference type="Pfam" id="PF00023">
    <property type="entry name" value="Ank"/>
    <property type="match status" value="2"/>
</dbReference>
<evidence type="ECO:0000313" key="5">
    <source>
        <dbReference type="Proteomes" id="UP000001542"/>
    </source>
</evidence>
<protein>
    <submittedName>
        <fullName evidence="4">Ankyrin repeat protein, putative</fullName>
    </submittedName>
</protein>
<gene>
    <name evidence="4" type="ORF">TVAG_119210</name>
</gene>
<feature type="repeat" description="ANK" evidence="3">
    <location>
        <begin position="77"/>
        <end position="109"/>
    </location>
</feature>
<dbReference type="PRINTS" id="PR01415">
    <property type="entry name" value="ANKYRIN"/>
</dbReference>
<feature type="repeat" description="ANK" evidence="3">
    <location>
        <begin position="110"/>
        <end position="142"/>
    </location>
</feature>
<dbReference type="InterPro" id="IPR002110">
    <property type="entry name" value="Ankyrin_rpt"/>
</dbReference>
<dbReference type="Proteomes" id="UP000001542">
    <property type="component" value="Unassembled WGS sequence"/>
</dbReference>
<feature type="repeat" description="ANK" evidence="3">
    <location>
        <begin position="440"/>
        <end position="472"/>
    </location>
</feature>
<feature type="repeat" description="ANK" evidence="3">
    <location>
        <begin position="143"/>
        <end position="175"/>
    </location>
</feature>
<feature type="repeat" description="ANK" evidence="3">
    <location>
        <begin position="242"/>
        <end position="275"/>
    </location>
</feature>
<feature type="repeat" description="ANK" evidence="3">
    <location>
        <begin position="209"/>
        <end position="241"/>
    </location>
</feature>
<dbReference type="SUPFAM" id="SSF48403">
    <property type="entry name" value="Ankyrin repeat"/>
    <property type="match status" value="2"/>
</dbReference>
<dbReference type="STRING" id="5722.A2D768"/>
<dbReference type="OrthoDB" id="366390at2759"/>
<accession>A2D768</accession>
<dbReference type="PANTHER" id="PTHR24198">
    <property type="entry name" value="ANKYRIN REPEAT AND PROTEIN KINASE DOMAIN-CONTAINING PROTEIN"/>
    <property type="match status" value="1"/>
</dbReference>
<dbReference type="Gene3D" id="1.25.40.20">
    <property type="entry name" value="Ankyrin repeat-containing domain"/>
    <property type="match status" value="5"/>
</dbReference>
<dbReference type="InterPro" id="IPR036770">
    <property type="entry name" value="Ankyrin_rpt-contain_sf"/>
</dbReference>
<keyword evidence="2 3" id="KW-0040">ANK repeat</keyword>
<feature type="repeat" description="ANK" evidence="3">
    <location>
        <begin position="176"/>
        <end position="208"/>
    </location>
</feature>
<evidence type="ECO:0000313" key="4">
    <source>
        <dbReference type="EMBL" id="EAY23585.1"/>
    </source>
</evidence>
<dbReference type="PROSITE" id="PS50088">
    <property type="entry name" value="ANK_REPEAT"/>
    <property type="match status" value="11"/>
</dbReference>
<dbReference type="PANTHER" id="PTHR24198:SF165">
    <property type="entry name" value="ANKYRIN REPEAT-CONTAINING PROTEIN-RELATED"/>
    <property type="match status" value="1"/>
</dbReference>
<dbReference type="KEGG" id="tva:4720823"/>
<dbReference type="EMBL" id="DS113177">
    <property type="protein sequence ID" value="EAY23585.1"/>
    <property type="molecule type" value="Genomic_DNA"/>
</dbReference>
<feature type="repeat" description="ANK" evidence="3">
    <location>
        <begin position="340"/>
        <end position="372"/>
    </location>
</feature>
<dbReference type="RefSeq" id="XP_001276833.1">
    <property type="nucleotide sequence ID" value="XM_001276832.1"/>
</dbReference>
<reference evidence="4" key="1">
    <citation type="submission" date="2006-10" db="EMBL/GenBank/DDBJ databases">
        <authorList>
            <person name="Amadeo P."/>
            <person name="Zhao Q."/>
            <person name="Wortman J."/>
            <person name="Fraser-Liggett C."/>
            <person name="Carlton J."/>
        </authorList>
    </citation>
    <scope>NUCLEOTIDE SEQUENCE</scope>
    <source>
        <strain evidence="4">G3</strain>
    </source>
</reference>
<keyword evidence="1" id="KW-0677">Repeat</keyword>
<dbReference type="SMR" id="A2D768"/>
<dbReference type="PROSITE" id="PS50297">
    <property type="entry name" value="ANK_REP_REGION"/>
    <property type="match status" value="10"/>
</dbReference>
<proteinExistence type="predicted"/>
<dbReference type="VEuPathDB" id="TrichDB:TVAG_119210"/>
<dbReference type="InParanoid" id="A2D768"/>
<evidence type="ECO:0000256" key="3">
    <source>
        <dbReference type="PROSITE-ProRule" id="PRU00023"/>
    </source>
</evidence>